<proteinExistence type="predicted"/>
<dbReference type="OrthoDB" id="943438at2"/>
<dbReference type="STRING" id="1229726.GRFL_1139"/>
<dbReference type="Gene3D" id="3.40.1420.30">
    <property type="match status" value="1"/>
</dbReference>
<dbReference type="AlphaFoldDB" id="A0A1L7I3W1"/>
<gene>
    <name evidence="1" type="ORF">GRFL_1139</name>
</gene>
<keyword evidence="2" id="KW-1185">Reference proteome</keyword>
<evidence type="ECO:0000313" key="2">
    <source>
        <dbReference type="Proteomes" id="UP000186230"/>
    </source>
</evidence>
<dbReference type="KEGG" id="gfl:GRFL_1139"/>
<accession>A0A1L7I3W1</accession>
<organism evidence="1 2">
    <name type="scientific">Christiangramia flava JLT2011</name>
    <dbReference type="NCBI Taxonomy" id="1229726"/>
    <lineage>
        <taxon>Bacteria</taxon>
        <taxon>Pseudomonadati</taxon>
        <taxon>Bacteroidota</taxon>
        <taxon>Flavobacteriia</taxon>
        <taxon>Flavobacteriales</taxon>
        <taxon>Flavobacteriaceae</taxon>
        <taxon>Christiangramia</taxon>
    </lineage>
</organism>
<reference evidence="1 2" key="1">
    <citation type="submission" date="2016-07" db="EMBL/GenBank/DDBJ databases">
        <title>Multi-omics approach to identify versatile polysaccharide utilization systems of a marine flavobacterium Gramella flava.</title>
        <authorList>
            <person name="Tang K."/>
        </authorList>
    </citation>
    <scope>NUCLEOTIDE SEQUENCE [LARGE SCALE GENOMIC DNA]</scope>
    <source>
        <strain evidence="1 2">JLT2011</strain>
    </source>
</reference>
<protein>
    <submittedName>
        <fullName evidence="1">Uncharacterized protein</fullName>
    </submittedName>
</protein>
<dbReference type="Proteomes" id="UP000186230">
    <property type="component" value="Chromosome"/>
</dbReference>
<dbReference type="SUPFAM" id="SSF160574">
    <property type="entry name" value="BT0923-like"/>
    <property type="match status" value="1"/>
</dbReference>
<name>A0A1L7I3W1_9FLAO</name>
<sequence>MKKLVLLFLLISVSVFSQNEKAEKEESINRTEMPEKAQQYLAENLPQHARKVRYYFETDGDRKSYEAKFKFQKHRYSVEFSAPGQLEDIEIEVDHNELDEEIFQKISRHIDRENERFRIEKIQLQFLPDTTGKLPLEKVGFQAQPANYELIVATKNSGKLEKFEMTFDAQGNFVKKRKATRISYDYLIF</sequence>
<dbReference type="EMBL" id="CP016359">
    <property type="protein sequence ID" value="APU67863.1"/>
    <property type="molecule type" value="Genomic_DNA"/>
</dbReference>
<evidence type="ECO:0000313" key="1">
    <source>
        <dbReference type="EMBL" id="APU67863.1"/>
    </source>
</evidence>
<dbReference type="RefSeq" id="WP_083643696.1">
    <property type="nucleotide sequence ID" value="NZ_AMRU01000002.1"/>
</dbReference>